<organism evidence="2 3">
    <name type="scientific">Dichanthelium oligosanthes</name>
    <dbReference type="NCBI Taxonomy" id="888268"/>
    <lineage>
        <taxon>Eukaryota</taxon>
        <taxon>Viridiplantae</taxon>
        <taxon>Streptophyta</taxon>
        <taxon>Embryophyta</taxon>
        <taxon>Tracheophyta</taxon>
        <taxon>Spermatophyta</taxon>
        <taxon>Magnoliopsida</taxon>
        <taxon>Liliopsida</taxon>
        <taxon>Poales</taxon>
        <taxon>Poaceae</taxon>
        <taxon>PACMAD clade</taxon>
        <taxon>Panicoideae</taxon>
        <taxon>Panicodae</taxon>
        <taxon>Paniceae</taxon>
        <taxon>Dichantheliinae</taxon>
        <taxon>Dichanthelium</taxon>
    </lineage>
</organism>
<evidence type="ECO:0000256" key="1">
    <source>
        <dbReference type="SAM" id="MobiDB-lite"/>
    </source>
</evidence>
<dbReference type="EMBL" id="LWDX02067272">
    <property type="protein sequence ID" value="OEL15306.1"/>
    <property type="molecule type" value="Genomic_DNA"/>
</dbReference>
<accession>A0A1E5UR03</accession>
<keyword evidence="3" id="KW-1185">Reference proteome</keyword>
<evidence type="ECO:0000313" key="2">
    <source>
        <dbReference type="EMBL" id="OEL15306.1"/>
    </source>
</evidence>
<dbReference type="AlphaFoldDB" id="A0A1E5UR03"/>
<feature type="region of interest" description="Disordered" evidence="1">
    <location>
        <begin position="1"/>
        <end position="104"/>
    </location>
</feature>
<sequence length="104" mass="11116">MALSVTGNNWATIPQLGGQAMASSPTAKKDAATPRPLEPPKSIDFTKPPGKAEQTGGGEERRPRKRGRKLANGREEPLGRGLASWSPPPRNSRHGLAPRARSWG</sequence>
<comment type="caution">
    <text evidence="2">The sequence shown here is derived from an EMBL/GenBank/DDBJ whole genome shotgun (WGS) entry which is preliminary data.</text>
</comment>
<dbReference type="Proteomes" id="UP000095767">
    <property type="component" value="Unassembled WGS sequence"/>
</dbReference>
<reference evidence="2 3" key="1">
    <citation type="submission" date="2016-09" db="EMBL/GenBank/DDBJ databases">
        <title>The draft genome of Dichanthelium oligosanthes: A C3 panicoid grass species.</title>
        <authorList>
            <person name="Studer A.J."/>
            <person name="Schnable J.C."/>
            <person name="Brutnell T.P."/>
        </authorList>
    </citation>
    <scope>NUCLEOTIDE SEQUENCE [LARGE SCALE GENOMIC DNA]</scope>
    <source>
        <strain evidence="3">cv. Kellogg 1175</strain>
        <tissue evidence="2">Leaf</tissue>
    </source>
</reference>
<name>A0A1E5UR03_9POAL</name>
<gene>
    <name evidence="2" type="ORF">BAE44_0023675</name>
</gene>
<evidence type="ECO:0000313" key="3">
    <source>
        <dbReference type="Proteomes" id="UP000095767"/>
    </source>
</evidence>
<proteinExistence type="predicted"/>
<feature type="compositionally biased region" description="Polar residues" evidence="1">
    <location>
        <begin position="1"/>
        <end position="12"/>
    </location>
</feature>
<protein>
    <submittedName>
        <fullName evidence="2">Uncharacterized protein</fullName>
    </submittedName>
</protein>
<dbReference type="STRING" id="888268.A0A1E5UR03"/>